<feature type="domain" description="DHHA1" evidence="3">
    <location>
        <begin position="570"/>
        <end position="659"/>
    </location>
</feature>
<dbReference type="AlphaFoldDB" id="A0AAI8AMK8"/>
<dbReference type="SUPFAM" id="SSF64182">
    <property type="entry name" value="DHH phosphoesterases"/>
    <property type="match status" value="1"/>
</dbReference>
<evidence type="ECO:0000259" key="3">
    <source>
        <dbReference type="Pfam" id="PF02272"/>
    </source>
</evidence>
<dbReference type="GO" id="GO:0003676">
    <property type="term" value="F:nucleic acid binding"/>
    <property type="evidence" value="ECO:0007669"/>
    <property type="project" value="InterPro"/>
</dbReference>
<dbReference type="InterPro" id="IPR038763">
    <property type="entry name" value="DHH_sf"/>
</dbReference>
<organism evidence="4 5">
    <name type="scientific">Mesomycoplasma hyorhinis SK76</name>
    <dbReference type="NCBI Taxonomy" id="1118964"/>
    <lineage>
        <taxon>Bacteria</taxon>
        <taxon>Bacillati</taxon>
        <taxon>Mycoplasmatota</taxon>
        <taxon>Mycoplasmoidales</taxon>
        <taxon>Metamycoplasmataceae</taxon>
        <taxon>Mesomycoplasma</taxon>
    </lineage>
</organism>
<evidence type="ECO:0000259" key="2">
    <source>
        <dbReference type="Pfam" id="PF01368"/>
    </source>
</evidence>
<keyword evidence="1" id="KW-0812">Transmembrane</keyword>
<dbReference type="InterPro" id="IPR051319">
    <property type="entry name" value="Oligoribo/pAp-PDE_c-di-AMP_PDE"/>
</dbReference>
<reference evidence="4 5" key="1">
    <citation type="journal article" date="2013" name="Genome Announc.">
        <title>Complete Genome Sequence of Mycoplasma hyorhinis Strain SK76.</title>
        <authorList>
            <person name="Goodison S."/>
            <person name="Urquidi V."/>
            <person name="Kumar D."/>
            <person name="Reyes L."/>
            <person name="Rosser C.J."/>
        </authorList>
    </citation>
    <scope>NUCLEOTIDE SEQUENCE [LARGE SCALE GENOMIC DNA]</scope>
    <source>
        <strain evidence="4 5">SK76</strain>
    </source>
</reference>
<keyword evidence="1" id="KW-0472">Membrane</keyword>
<feature type="transmembrane region" description="Helical" evidence="1">
    <location>
        <begin position="6"/>
        <end position="28"/>
    </location>
</feature>
<dbReference type="EMBL" id="CP003914">
    <property type="protein sequence ID" value="AFX74190.1"/>
    <property type="molecule type" value="Genomic_DNA"/>
</dbReference>
<protein>
    <submittedName>
        <fullName evidence="4">Phosphoesterase, DHH family protein</fullName>
    </submittedName>
</protein>
<feature type="transmembrane region" description="Helical" evidence="1">
    <location>
        <begin position="40"/>
        <end position="60"/>
    </location>
</feature>
<dbReference type="PANTHER" id="PTHR47618:SF2">
    <property type="entry name" value="CYCLIC-DI-AMP PHOSPHODIESTERASE GDPP"/>
    <property type="match status" value="1"/>
</dbReference>
<dbReference type="InterPro" id="IPR003156">
    <property type="entry name" value="DHHA1_dom"/>
</dbReference>
<keyword evidence="1" id="KW-1133">Transmembrane helix</keyword>
<dbReference type="InterPro" id="IPR001667">
    <property type="entry name" value="DDH_dom"/>
</dbReference>
<gene>
    <name evidence="4" type="ORF">MOS_263</name>
</gene>
<evidence type="ECO:0000313" key="4">
    <source>
        <dbReference type="EMBL" id="AFX74190.1"/>
    </source>
</evidence>
<sequence length="664" mass="75988">MKVSKTWLFVFLTVFSILIIWLILLVYYKSDISNSAFFTILMFLILILIAIFFFVTFHFYKRSINVNNFFYKHFENVLSENGLGVVVFSTDGKIVWASEFIYNLYQKALIGKSVDTLFESENYRNFFLLPSKFDFSIGENHLSVQINTSNRWLSIQDTTLLDSITSKYADDSWVIGEIEFDNFQVFSSILNEDEMFSIQNKINVFFENLLVEYDFTYRQYINGKFLIVLNYATFLEWQQYNFDIFQKHLVEKTKIESNANLNITISTGFAFGIKDFKILNKLAKDALNFSKTRGGNQTTIIKYGFKPFSYGRNSQISVTTSRTNLNYVSKKLLKKLASEDIQKIILYGHINADLDALGSAYALGWFLVEYAKREFKLYNKKFYLQNDSFDATARRFLNLQKDKIDRKVFIKPKKATLLNDANTLVILLDTAEKARIENPDAFKYINKDNIFIFDHHGVTSGKPDFLTYGNDYIDTLASSTCEIITEFIALNSYDDKIVSPLVAQMLLNGIYMDTVQFKKSSSSKTFNAASILSSWGASVEEAINILKISEEDFTIINEVIKSLEEVKPGYFLAAIDKAIESDLISIATDYLLNIYKRQAVFVIAKLPNSNVYKMSARSLPNTNVQHIAELVGGGGHFSAAAAQSTTETFLEFKDNVINAITGRK</sequence>
<dbReference type="PANTHER" id="PTHR47618">
    <property type="entry name" value="BIFUNCTIONAL OLIGORIBONUCLEASE AND PAP PHOSPHATASE NRNA"/>
    <property type="match status" value="1"/>
</dbReference>
<dbReference type="Gene3D" id="3.90.1640.10">
    <property type="entry name" value="inorganic pyrophosphatase (n-terminal core)"/>
    <property type="match status" value="1"/>
</dbReference>
<accession>A0AAI8AMK8</accession>
<dbReference type="Proteomes" id="UP000009399">
    <property type="component" value="Chromosome"/>
</dbReference>
<proteinExistence type="predicted"/>
<dbReference type="InterPro" id="IPR014528">
    <property type="entry name" value="GdpP/PdeA"/>
</dbReference>
<name>A0AAI8AMK8_MESHY</name>
<dbReference type="Gene3D" id="3.30.450.20">
    <property type="entry name" value="PAS domain"/>
    <property type="match status" value="1"/>
</dbReference>
<dbReference type="Pfam" id="PF02272">
    <property type="entry name" value="DHHA1"/>
    <property type="match status" value="1"/>
</dbReference>
<dbReference type="KEGG" id="mhs:MOS_263"/>
<dbReference type="Pfam" id="PF24898">
    <property type="entry name" value="GGDEF_GdpP"/>
    <property type="match status" value="1"/>
</dbReference>
<evidence type="ECO:0000313" key="5">
    <source>
        <dbReference type="Proteomes" id="UP000009399"/>
    </source>
</evidence>
<dbReference type="RefSeq" id="WP_013302065.1">
    <property type="nucleotide sequence ID" value="NC_019552.1"/>
</dbReference>
<dbReference type="Pfam" id="PF01368">
    <property type="entry name" value="DHH"/>
    <property type="match status" value="1"/>
</dbReference>
<feature type="domain" description="DDH" evidence="2">
    <location>
        <begin position="343"/>
        <end position="510"/>
    </location>
</feature>
<evidence type="ECO:0000256" key="1">
    <source>
        <dbReference type="SAM" id="Phobius"/>
    </source>
</evidence>
<dbReference type="Gene3D" id="3.10.310.30">
    <property type="match status" value="1"/>
</dbReference>
<dbReference type="PIRSF" id="PIRSF026583">
    <property type="entry name" value="YybT"/>
    <property type="match status" value="1"/>
</dbReference>